<accession>A0A383V3U3</accession>
<evidence type="ECO:0000313" key="3">
    <source>
        <dbReference type="EMBL" id="SZX59751.1"/>
    </source>
</evidence>
<name>A0A383V3U3_TETOB</name>
<feature type="region of interest" description="Disordered" evidence="2">
    <location>
        <begin position="1285"/>
        <end position="1312"/>
    </location>
</feature>
<evidence type="ECO:0000313" key="4">
    <source>
        <dbReference type="Proteomes" id="UP000256970"/>
    </source>
</evidence>
<gene>
    <name evidence="3" type="ORF">BQ4739_LOCUS362</name>
</gene>
<keyword evidence="4" id="KW-1185">Reference proteome</keyword>
<feature type="compositionally biased region" description="Gly residues" evidence="2">
    <location>
        <begin position="486"/>
        <end position="502"/>
    </location>
</feature>
<dbReference type="EMBL" id="FNXT01000025">
    <property type="protein sequence ID" value="SZX59751.1"/>
    <property type="molecule type" value="Genomic_DNA"/>
</dbReference>
<feature type="compositionally biased region" description="Low complexity" evidence="2">
    <location>
        <begin position="1288"/>
        <end position="1299"/>
    </location>
</feature>
<feature type="region of interest" description="Disordered" evidence="2">
    <location>
        <begin position="183"/>
        <end position="213"/>
    </location>
</feature>
<proteinExistence type="predicted"/>
<evidence type="ECO:0000256" key="2">
    <source>
        <dbReference type="SAM" id="MobiDB-lite"/>
    </source>
</evidence>
<feature type="compositionally biased region" description="Low complexity" evidence="2">
    <location>
        <begin position="456"/>
        <end position="475"/>
    </location>
</feature>
<evidence type="ECO:0000256" key="1">
    <source>
        <dbReference type="SAM" id="Coils"/>
    </source>
</evidence>
<feature type="region of interest" description="Disordered" evidence="2">
    <location>
        <begin position="792"/>
        <end position="812"/>
    </location>
</feature>
<reference evidence="3 4" key="1">
    <citation type="submission" date="2016-10" db="EMBL/GenBank/DDBJ databases">
        <authorList>
            <person name="Cai Z."/>
        </authorList>
    </citation>
    <scope>NUCLEOTIDE SEQUENCE [LARGE SCALE GENOMIC DNA]</scope>
</reference>
<feature type="compositionally biased region" description="Basic and acidic residues" evidence="2">
    <location>
        <begin position="225"/>
        <end position="235"/>
    </location>
</feature>
<sequence>MADEEDSVWAEAVISEHEFTAAASQLEEWSTARDFLALVANGCRPEVVFVTEGYHKQQSLALNFQLPELERMADAEDLPEPPKLHWSRSANMLNPGLLLERELSGGCNASCMQRPARLPHAQEQQGKAERFGVVERCKLLDVQYISKQYLPQAEDDNPFGEHNVPADQRVALSIRVTLQRLAGSQQRCSPQKTAEQQGEQQQDDTTEQQRPGSCCSCHGDERGGCGSPSDKENKQNKQAVAEGPSKAADSTAVPCSSSSCSGCGEALLCVLEYPVLHLEGNDYIVPAAVFDRGMAEWSSLTAKDRFVMLWDGRPCLGFVEGYRRRKLQDSFWGSPWRSITIDWVDNPVDRENDPEDWGYGNPWEMVREACSGSSKVLNAPWTPEGAAAARADALADAAKQAKAAKKRKRNTWGRAEGDFYYEVEDDEAAEISDTSFFFDDDPEDFIIHSSSRRAAARSSSARGSGRPRSSGGARAPRQRRSDSAAAGGGTAYGRQRGGGGEAAEGEPSHSWGRELVGVPEDVCLVCRKGSEAGELVNKHTGHSYQNCCRRYHVGCLLLLNAAGIRTAYLSKQQLKKQQTAQQRGAAAQPPAAAAAAGDGVPCDGLLGKLQQLLQRKDPRVSPALAAAVAEAEQAAELYKKDEVSLACPAHCCHGCGLNGKHEFLVWCCCCWVRTYHCRNCMPMGAQRVTVAGRDYIRCPHCAAAGAPLPVPPIVVPAAAAAAAAGAPAVKQEAADGLAAMLAAAAAAPEPSEAAAAALAAAAAAAAGAADAADGLDEEEQHAEQLLLLATHSSREPSASSDQQQQQQHVKQEPDVLDEVLQQPHKRVVASEEPGEAAAAAAAADGVSDAFKPEMQKLAGLELELQLMQQQLGAPALPAVLEAPLDAAASADLDESAAASEEVVDAGQGAVAAAAAGPAASTAAESSGAAGNASGDVMTELMPDVEELAGLKVELQLLQQQLAQLQAAVQQKQAAVQQKQQQLDERQQKLLRERGLVPAGVPEVAAAPARANRRKRSAGAAAAAAASGSGTASMTAGLPTAAAAAAADVAMPDAPEDPEAAALFALDMLAVAAEGAGAAATPAQPSRAAAAAAPEPVDPAAVAAAAAAAAAAQMPDEGNVAAMPGWLLRSLQDGELHTPSFKLVPIDDDEAGSTAAKLRHVAAATARLPNHCKADAGSSSSSSSSSSGWGLALGAPRCFWLMGDLAKAESAKYKVSGSWGGCPIIHVDTPDEGVFGCCIALEHPLPLQPSAGMLAAAAAADGEEQQQQQQRRPRVWLRCWRPIAQDGVQQPRQSRQQQQQGDTGERERPGRQGWDWQVLVNGLPYPAGQSKEGLQLQAGDELTVQGVRLKLVAQQAA</sequence>
<protein>
    <submittedName>
        <fullName evidence="3">Uncharacterized protein</fullName>
    </submittedName>
</protein>
<feature type="region of interest" description="Disordered" evidence="2">
    <location>
        <begin position="225"/>
        <end position="254"/>
    </location>
</feature>
<feature type="region of interest" description="Disordered" evidence="2">
    <location>
        <begin position="450"/>
        <end position="513"/>
    </location>
</feature>
<organism evidence="3 4">
    <name type="scientific">Tetradesmus obliquus</name>
    <name type="common">Green alga</name>
    <name type="synonym">Acutodesmus obliquus</name>
    <dbReference type="NCBI Taxonomy" id="3088"/>
    <lineage>
        <taxon>Eukaryota</taxon>
        <taxon>Viridiplantae</taxon>
        <taxon>Chlorophyta</taxon>
        <taxon>core chlorophytes</taxon>
        <taxon>Chlorophyceae</taxon>
        <taxon>CS clade</taxon>
        <taxon>Sphaeropleales</taxon>
        <taxon>Scenedesmaceae</taxon>
        <taxon>Tetradesmus</taxon>
    </lineage>
</organism>
<feature type="compositionally biased region" description="Low complexity" evidence="2">
    <location>
        <begin position="191"/>
        <end position="200"/>
    </location>
</feature>
<keyword evidence="1" id="KW-0175">Coiled coil</keyword>
<dbReference type="Proteomes" id="UP000256970">
    <property type="component" value="Unassembled WGS sequence"/>
</dbReference>
<feature type="coiled-coil region" evidence="1">
    <location>
        <begin position="947"/>
        <end position="988"/>
    </location>
</feature>